<keyword evidence="2" id="KW-0812">Transmembrane</keyword>
<organism evidence="4 5">
    <name type="scientific">Basidiobolus meristosporus CBS 931.73</name>
    <dbReference type="NCBI Taxonomy" id="1314790"/>
    <lineage>
        <taxon>Eukaryota</taxon>
        <taxon>Fungi</taxon>
        <taxon>Fungi incertae sedis</taxon>
        <taxon>Zoopagomycota</taxon>
        <taxon>Entomophthoromycotina</taxon>
        <taxon>Basidiobolomycetes</taxon>
        <taxon>Basidiobolales</taxon>
        <taxon>Basidiobolaceae</taxon>
        <taxon>Basidiobolus</taxon>
    </lineage>
</organism>
<evidence type="ECO:0000256" key="2">
    <source>
        <dbReference type="SAM" id="Phobius"/>
    </source>
</evidence>
<keyword evidence="3" id="KW-0732">Signal</keyword>
<feature type="compositionally biased region" description="Basic and acidic residues" evidence="1">
    <location>
        <begin position="113"/>
        <end position="138"/>
    </location>
</feature>
<dbReference type="AlphaFoldDB" id="A0A1Y1Y2J8"/>
<proteinExistence type="predicted"/>
<keyword evidence="2" id="KW-1133">Transmembrane helix</keyword>
<evidence type="ECO:0000313" key="4">
    <source>
        <dbReference type="EMBL" id="ORX92208.1"/>
    </source>
</evidence>
<feature type="compositionally biased region" description="Polar residues" evidence="1">
    <location>
        <begin position="157"/>
        <end position="178"/>
    </location>
</feature>
<accession>A0A1Y1Y2J8</accession>
<reference evidence="4 5" key="1">
    <citation type="submission" date="2016-07" db="EMBL/GenBank/DDBJ databases">
        <title>Pervasive Adenine N6-methylation of Active Genes in Fungi.</title>
        <authorList>
            <consortium name="DOE Joint Genome Institute"/>
            <person name="Mondo S.J."/>
            <person name="Dannebaum R.O."/>
            <person name="Kuo R.C."/>
            <person name="Labutti K."/>
            <person name="Haridas S."/>
            <person name="Kuo A."/>
            <person name="Salamov A."/>
            <person name="Ahrendt S.R."/>
            <person name="Lipzen A."/>
            <person name="Sullivan W."/>
            <person name="Andreopoulos W.B."/>
            <person name="Clum A."/>
            <person name="Lindquist E."/>
            <person name="Daum C."/>
            <person name="Ramamoorthy G.K."/>
            <person name="Gryganskyi A."/>
            <person name="Culley D."/>
            <person name="Magnuson J.K."/>
            <person name="James T.Y."/>
            <person name="O'Malley M.A."/>
            <person name="Stajich J.E."/>
            <person name="Spatafora J.W."/>
            <person name="Visel A."/>
            <person name="Grigoriev I.V."/>
        </authorList>
    </citation>
    <scope>NUCLEOTIDE SEQUENCE [LARGE SCALE GENOMIC DNA]</scope>
    <source>
        <strain evidence="4 5">CBS 931.73</strain>
    </source>
</reference>
<comment type="caution">
    <text evidence="4">The sequence shown here is derived from an EMBL/GenBank/DDBJ whole genome shotgun (WGS) entry which is preliminary data.</text>
</comment>
<dbReference type="EMBL" id="MCFE01000287">
    <property type="protein sequence ID" value="ORX92208.1"/>
    <property type="molecule type" value="Genomic_DNA"/>
</dbReference>
<feature type="chain" id="PRO_5013299446" description="Mid2 domain-containing protein" evidence="3">
    <location>
        <begin position="18"/>
        <end position="425"/>
    </location>
</feature>
<evidence type="ECO:0008006" key="6">
    <source>
        <dbReference type="Google" id="ProtNLM"/>
    </source>
</evidence>
<evidence type="ECO:0000313" key="5">
    <source>
        <dbReference type="Proteomes" id="UP000193498"/>
    </source>
</evidence>
<feature type="compositionally biased region" description="Polar residues" evidence="1">
    <location>
        <begin position="94"/>
        <end position="103"/>
    </location>
</feature>
<dbReference type="Proteomes" id="UP000193498">
    <property type="component" value="Unassembled WGS sequence"/>
</dbReference>
<name>A0A1Y1Y2J8_9FUNG</name>
<gene>
    <name evidence="4" type="ORF">K493DRAFT_303495</name>
</gene>
<evidence type="ECO:0000256" key="1">
    <source>
        <dbReference type="SAM" id="MobiDB-lite"/>
    </source>
</evidence>
<protein>
    <recommendedName>
        <fullName evidence="6">Mid2 domain-containing protein</fullName>
    </recommendedName>
</protein>
<dbReference type="InParanoid" id="A0A1Y1Y2J8"/>
<feature type="region of interest" description="Disordered" evidence="1">
    <location>
        <begin position="90"/>
        <end position="178"/>
    </location>
</feature>
<evidence type="ECO:0000256" key="3">
    <source>
        <dbReference type="SAM" id="SignalP"/>
    </source>
</evidence>
<feature type="transmembrane region" description="Helical" evidence="2">
    <location>
        <begin position="213"/>
        <end position="237"/>
    </location>
</feature>
<keyword evidence="5" id="KW-1185">Reference proteome</keyword>
<feature type="signal peptide" evidence="3">
    <location>
        <begin position="1"/>
        <end position="17"/>
    </location>
</feature>
<sequence>MLRFLLCFLALATFTASTVRDQINPKCAIHTTFHVVELTKVDVQTKNQNDVYPPSKTSTEETNISLANPDKQWTSDIASQKFAVSMDSLKDTSQKQAIPTPCTSLKGAKMGNHKRDLDEQRSTLDEPSPDPKRSEAESRPTLATPTANKQEVRSERMTGSNSPTFGSSLQARPSLSTPGPQATVYITTQLEPQASLVSFYRSREAARENLMDILIGSLIGISAAFFITFSLLIYLSVWMWRKSQHNMIQHDSYLNFFRTDPRMYMDTSPSINKSVTTEDPYYNQTMYSETAVEDLEREVEPSGAAATKYNAPSNDTILRPPRSFTRSTSWFMHRLSPTAMPHVALTPPRRGPLVNSALRISTASLRPSEASGSFLFDPGNYTMHATPIPPPAPWSRSHSQSIEILPANLSPLDSPSGRGIKSSCF</sequence>
<keyword evidence="2" id="KW-0472">Membrane</keyword>